<evidence type="ECO:0000313" key="2">
    <source>
        <dbReference type="EMBL" id="ROU06630.1"/>
    </source>
</evidence>
<dbReference type="InterPro" id="IPR001387">
    <property type="entry name" value="Cro/C1-type_HTH"/>
</dbReference>
<dbReference type="Pfam" id="PF17765">
    <property type="entry name" value="MLTR_LBD"/>
    <property type="match status" value="1"/>
</dbReference>
<evidence type="ECO:0000313" key="3">
    <source>
        <dbReference type="Proteomes" id="UP000275910"/>
    </source>
</evidence>
<dbReference type="PANTHER" id="PTHR35010:SF4">
    <property type="entry name" value="BLL5781 PROTEIN"/>
    <property type="match status" value="1"/>
</dbReference>
<dbReference type="Pfam" id="PF13560">
    <property type="entry name" value="HTH_31"/>
    <property type="match status" value="1"/>
</dbReference>
<dbReference type="InterPro" id="IPR010982">
    <property type="entry name" value="Lambda_DNA-bd_dom_sf"/>
</dbReference>
<organism evidence="2 3">
    <name type="scientific">Lysobacter enzymogenes</name>
    <dbReference type="NCBI Taxonomy" id="69"/>
    <lineage>
        <taxon>Bacteria</taxon>
        <taxon>Pseudomonadati</taxon>
        <taxon>Pseudomonadota</taxon>
        <taxon>Gammaproteobacteria</taxon>
        <taxon>Lysobacterales</taxon>
        <taxon>Lysobacteraceae</taxon>
        <taxon>Lysobacter</taxon>
    </lineage>
</organism>
<dbReference type="Proteomes" id="UP000275910">
    <property type="component" value="Unassembled WGS sequence"/>
</dbReference>
<proteinExistence type="predicted"/>
<dbReference type="SUPFAM" id="SSF47413">
    <property type="entry name" value="lambda repressor-like DNA-binding domains"/>
    <property type="match status" value="1"/>
</dbReference>
<dbReference type="GO" id="GO:0003677">
    <property type="term" value="F:DNA binding"/>
    <property type="evidence" value="ECO:0007669"/>
    <property type="project" value="InterPro"/>
</dbReference>
<dbReference type="RefSeq" id="WP_123647826.1">
    <property type="nucleotide sequence ID" value="NZ_RCTY01000032.1"/>
</dbReference>
<comment type="caution">
    <text evidence="2">The sequence shown here is derived from an EMBL/GenBank/DDBJ whole genome shotgun (WGS) entry which is preliminary data.</text>
</comment>
<dbReference type="Gene3D" id="3.30.450.180">
    <property type="match status" value="1"/>
</dbReference>
<dbReference type="PANTHER" id="PTHR35010">
    <property type="entry name" value="BLL4672 PROTEIN-RELATED"/>
    <property type="match status" value="1"/>
</dbReference>
<gene>
    <name evidence="2" type="ORF">D9T17_13110</name>
</gene>
<dbReference type="Gene3D" id="1.10.260.40">
    <property type="entry name" value="lambda repressor-like DNA-binding domains"/>
    <property type="match status" value="1"/>
</dbReference>
<dbReference type="SMART" id="SM00530">
    <property type="entry name" value="HTH_XRE"/>
    <property type="match status" value="1"/>
</dbReference>
<name>A0A3N2RGP0_LYSEN</name>
<dbReference type="PROSITE" id="PS50943">
    <property type="entry name" value="HTH_CROC1"/>
    <property type="match status" value="1"/>
</dbReference>
<reference evidence="2 3" key="1">
    <citation type="submission" date="2018-10" db="EMBL/GenBank/DDBJ databases">
        <title>The genome of Lysobacter enzymogenes OH11.</title>
        <authorList>
            <person name="Liu F."/>
            <person name="Zhao Y."/>
            <person name="Qian G."/>
            <person name="Chen Y."/>
            <person name="Xu H."/>
        </authorList>
    </citation>
    <scope>NUCLEOTIDE SEQUENCE [LARGE SCALE GENOMIC DNA]</scope>
    <source>
        <strain evidence="2 3">OH11</strain>
    </source>
</reference>
<accession>A0A3N2RGP0</accession>
<protein>
    <submittedName>
        <fullName evidence="2">XRE family transcriptional regulator</fullName>
    </submittedName>
</protein>
<feature type="domain" description="HTH cro/C1-type" evidence="1">
    <location>
        <begin position="11"/>
        <end position="65"/>
    </location>
</feature>
<dbReference type="EMBL" id="RCTY01000032">
    <property type="protein sequence ID" value="ROU06630.1"/>
    <property type="molecule type" value="Genomic_DNA"/>
</dbReference>
<dbReference type="AlphaFoldDB" id="A0A3N2RGP0"/>
<dbReference type="InterPro" id="IPR041413">
    <property type="entry name" value="MLTR_LBD"/>
</dbReference>
<sequence>MNDSRPVGELLRQWRQRRRLTQFDLAEMAEISTRHVSFIETGRSLPSRAMLLRLADRLDVPLRERNALMTAAGLAPMYAERPLDHPAMREAYAAVELVLYAHEPHPALAVDRHWNLIQHNRALAPMLAGVADHLLAPPANVLRAALHPEGMAPDILNFGEWRAHILHRLRHQIETSGDPVLEALYAELQAYPPPHGHDAAHYDPAELTGAAHVAVPCRMRTPFGELSFISTTTVFGTPMDVTLAELAIESFFPADAATAKAMREFGASLSTSS</sequence>
<dbReference type="CDD" id="cd00093">
    <property type="entry name" value="HTH_XRE"/>
    <property type="match status" value="1"/>
</dbReference>
<evidence type="ECO:0000259" key="1">
    <source>
        <dbReference type="PROSITE" id="PS50943"/>
    </source>
</evidence>